<dbReference type="AlphaFoldDB" id="A0A329QM49"/>
<gene>
    <name evidence="3" type="ORF">DC345_18820</name>
</gene>
<dbReference type="EMBL" id="QEVW01000012">
    <property type="protein sequence ID" value="RAW13414.1"/>
    <property type="molecule type" value="Genomic_DNA"/>
</dbReference>
<dbReference type="RefSeq" id="WP_113054368.1">
    <property type="nucleotide sequence ID" value="NZ_QEVW01000012.1"/>
</dbReference>
<dbReference type="InterPro" id="IPR014710">
    <property type="entry name" value="RmlC-like_jellyroll"/>
</dbReference>
<dbReference type="PANTHER" id="PTHR42742">
    <property type="entry name" value="TRANSCRIPTIONAL REPRESSOR MPRA"/>
    <property type="match status" value="1"/>
</dbReference>
<proteinExistence type="predicted"/>
<evidence type="ECO:0000256" key="1">
    <source>
        <dbReference type="ARBA" id="ARBA00022723"/>
    </source>
</evidence>
<keyword evidence="1" id="KW-0479">Metal-binding</keyword>
<evidence type="ECO:0000313" key="4">
    <source>
        <dbReference type="Proteomes" id="UP000250642"/>
    </source>
</evidence>
<protein>
    <submittedName>
        <fullName evidence="3">Mannose-6-phosphate isomerase</fullName>
    </submittedName>
</protein>
<reference evidence="3 4" key="1">
    <citation type="submission" date="2018-04" db="EMBL/GenBank/DDBJ databases">
        <title>Paenibacillus taichungensis Genome sequencing and assembly.</title>
        <authorList>
            <person name="Xu J."/>
            <person name="Rensing C."/>
            <person name="Mazhar H.S."/>
        </authorList>
    </citation>
    <scope>NUCLEOTIDE SEQUENCE [LARGE SCALE GENOMIC DNA]</scope>
    <source>
        <strain evidence="3 4">NC1</strain>
    </source>
</reference>
<keyword evidence="3" id="KW-0413">Isomerase</keyword>
<dbReference type="InterPro" id="IPR051804">
    <property type="entry name" value="Carb_Metab_Reg_Kinase/Isom"/>
</dbReference>
<name>A0A329QM49_9BACL</name>
<dbReference type="GO" id="GO:0016853">
    <property type="term" value="F:isomerase activity"/>
    <property type="evidence" value="ECO:0007669"/>
    <property type="project" value="UniProtKB-KW"/>
</dbReference>
<sequence>MPRIAPMPFQTNPVNIIRLHPDQESEPGIWNAYEQWLDQIWPECVQNDSLPFYMVIDGTHGVAFSECLEILRSRCNLDSRVLIEIDSAAYIKSSADLLQQFHPYLTDNRAFGVVASDVSVEDYFRPHAQSVWLSDVDDQLRLYHSAEHAEAQSPNVDPLVPIVVTFGPGAGFLSTASGLTNVSLFCDLSREAQQQLHQQGMGSLGLGPCRDTVETYKQALFLEWPVWEGYRKHHLYDFDYYVDTNNRERPVLVTLPMLRRLLASAAQQPFRVKPFFAPGIWGGQYLKEVCELPKDWNNCAWGFEPIAPENTLLIGYRDFILELPFPLLLSAHPEAIMGERNVGLFGDYFPIRFDYLDTIDGDHLSLQVHPQQAYIEQTFNETMTQQESYYIMEQKEGANPFVGLGFKEGTTGEELLQAVESAHTLGKPLNIPEYVNIWGANKGDLFLIPPGAVHFSGKNNLVLEISSTTWWFTFKIYDHLRLDRDGLPRPINGDHARANMQEQFDTDYVKKHLIAVPRESRVQGDSREELLGEREDLLFQIKRLKLDGEWIDDTAGEFVMFNLVEGDRVRLTPLDDEAAAVEWGYAEAYIVPASVGGFRLESLGDRPCTLIRAQVSPDWNMSLLPHHWKSGERL</sequence>
<dbReference type="CDD" id="cd07010">
    <property type="entry name" value="cupin_PMI_type_I_N_bac"/>
    <property type="match status" value="1"/>
</dbReference>
<accession>A0A329QM49</accession>
<dbReference type="Gene3D" id="2.60.120.10">
    <property type="entry name" value="Jelly Rolls"/>
    <property type="match status" value="1"/>
</dbReference>
<evidence type="ECO:0000256" key="2">
    <source>
        <dbReference type="ARBA" id="ARBA00022833"/>
    </source>
</evidence>
<dbReference type="Proteomes" id="UP000250642">
    <property type="component" value="Unassembled WGS sequence"/>
</dbReference>
<evidence type="ECO:0000313" key="3">
    <source>
        <dbReference type="EMBL" id="RAW13414.1"/>
    </source>
</evidence>
<dbReference type="SUPFAM" id="SSF51182">
    <property type="entry name" value="RmlC-like cupins"/>
    <property type="match status" value="1"/>
</dbReference>
<organism evidence="3 4">
    <name type="scientific">Paenibacillus taichungensis</name>
    <dbReference type="NCBI Taxonomy" id="484184"/>
    <lineage>
        <taxon>Bacteria</taxon>
        <taxon>Bacillati</taxon>
        <taxon>Bacillota</taxon>
        <taxon>Bacilli</taxon>
        <taxon>Bacillales</taxon>
        <taxon>Paenibacillaceae</taxon>
        <taxon>Paenibacillus</taxon>
    </lineage>
</organism>
<dbReference type="InterPro" id="IPR011051">
    <property type="entry name" value="RmlC_Cupin_sf"/>
</dbReference>
<keyword evidence="2" id="KW-0862">Zinc</keyword>
<comment type="caution">
    <text evidence="3">The sequence shown here is derived from an EMBL/GenBank/DDBJ whole genome shotgun (WGS) entry which is preliminary data.</text>
</comment>
<dbReference type="PANTHER" id="PTHR42742:SF3">
    <property type="entry name" value="FRUCTOKINASE"/>
    <property type="match status" value="1"/>
</dbReference>
<dbReference type="GO" id="GO:0046872">
    <property type="term" value="F:metal ion binding"/>
    <property type="evidence" value="ECO:0007669"/>
    <property type="project" value="UniProtKB-KW"/>
</dbReference>